<dbReference type="AlphaFoldDB" id="A0A820VH37"/>
<evidence type="ECO:0000313" key="4">
    <source>
        <dbReference type="Proteomes" id="UP000663862"/>
    </source>
</evidence>
<dbReference type="GO" id="GO:0010420">
    <property type="term" value="F:polyprenyldihydroxybenzoate methyltransferase activity"/>
    <property type="evidence" value="ECO:0007669"/>
    <property type="project" value="TreeGrafter"/>
</dbReference>
<dbReference type="SUPFAM" id="SSF53335">
    <property type="entry name" value="S-adenosyl-L-methionine-dependent methyltransferases"/>
    <property type="match status" value="1"/>
</dbReference>
<name>A0A820VH37_9BILA</name>
<comment type="caution">
    <text evidence="3">The sequence shown here is derived from an EMBL/GenBank/DDBJ whole genome shotgun (WGS) entry which is preliminary data.</text>
</comment>
<dbReference type="Gene3D" id="3.40.50.150">
    <property type="entry name" value="Vaccinia Virus protein VP39"/>
    <property type="match status" value="1"/>
</dbReference>
<reference evidence="3" key="1">
    <citation type="submission" date="2021-02" db="EMBL/GenBank/DDBJ databases">
        <authorList>
            <person name="Nowell W R."/>
        </authorList>
    </citation>
    <scope>NUCLEOTIDE SEQUENCE</scope>
</reference>
<dbReference type="CDD" id="cd02440">
    <property type="entry name" value="AdoMet_MTases"/>
    <property type="match status" value="1"/>
</dbReference>
<organism evidence="3 4">
    <name type="scientific">Rotaria socialis</name>
    <dbReference type="NCBI Taxonomy" id="392032"/>
    <lineage>
        <taxon>Eukaryota</taxon>
        <taxon>Metazoa</taxon>
        <taxon>Spiralia</taxon>
        <taxon>Gnathifera</taxon>
        <taxon>Rotifera</taxon>
        <taxon>Eurotatoria</taxon>
        <taxon>Bdelloidea</taxon>
        <taxon>Philodinida</taxon>
        <taxon>Philodinidae</taxon>
        <taxon>Rotaria</taxon>
    </lineage>
</organism>
<dbReference type="InterPro" id="IPR029063">
    <property type="entry name" value="SAM-dependent_MTases_sf"/>
</dbReference>
<proteinExistence type="predicted"/>
<evidence type="ECO:0000313" key="2">
    <source>
        <dbReference type="EMBL" id="CAF3525398.1"/>
    </source>
</evidence>
<evidence type="ECO:0000259" key="1">
    <source>
        <dbReference type="Pfam" id="PF13649"/>
    </source>
</evidence>
<dbReference type="EMBL" id="CAJNYU010002266">
    <property type="protein sequence ID" value="CAF3525398.1"/>
    <property type="molecule type" value="Genomic_DNA"/>
</dbReference>
<accession>A0A820VH37</accession>
<dbReference type="PANTHER" id="PTHR43464:SF23">
    <property type="entry name" value="JUVENILE HORMONE ACID O-METHYLTRANSFERASE"/>
    <property type="match status" value="1"/>
</dbReference>
<dbReference type="EMBL" id="CAJOBQ010001610">
    <property type="protein sequence ID" value="CAF4501579.1"/>
    <property type="molecule type" value="Genomic_DNA"/>
</dbReference>
<dbReference type="Proteomes" id="UP000663862">
    <property type="component" value="Unassembled WGS sequence"/>
</dbReference>
<dbReference type="InterPro" id="IPR041698">
    <property type="entry name" value="Methyltransf_25"/>
</dbReference>
<dbReference type="Pfam" id="PF13649">
    <property type="entry name" value="Methyltransf_25"/>
    <property type="match status" value="1"/>
</dbReference>
<protein>
    <recommendedName>
        <fullName evidence="1">Methyltransferase domain-containing protein</fullName>
    </recommendedName>
</protein>
<gene>
    <name evidence="2" type="ORF">FME351_LOCUS18189</name>
    <name evidence="3" type="ORF">TSG867_LOCUS21135</name>
</gene>
<dbReference type="Proteomes" id="UP000663869">
    <property type="component" value="Unassembled WGS sequence"/>
</dbReference>
<sequence>MTNETDHDTSISKELFFRLSGTGKGIWETNRSQPTIVQLVDQKRFHGEVLDIGCGIADNAIYIASHVNNINLTAIDLVPRAVEVAGEKAQKENVNIQFEVVNMLDDLSKTNLKHHSYDVLLDSAIFHAFSNDERLVYIKNLEYLIKPNGLYIQIVYSEKETRDTIPRRVKKSDLIELFSSQHGWTIESIEDTVYESRPDSPLAPSVQAYLSLIRRTHQI</sequence>
<evidence type="ECO:0000313" key="3">
    <source>
        <dbReference type="EMBL" id="CAF4501579.1"/>
    </source>
</evidence>
<dbReference type="PANTHER" id="PTHR43464">
    <property type="entry name" value="METHYLTRANSFERASE"/>
    <property type="match status" value="1"/>
</dbReference>
<feature type="domain" description="Methyltransferase" evidence="1">
    <location>
        <begin position="49"/>
        <end position="149"/>
    </location>
</feature>